<dbReference type="Pfam" id="PF22936">
    <property type="entry name" value="Pol_BBD"/>
    <property type="match status" value="1"/>
</dbReference>
<dbReference type="PANTHER" id="PTHR42648:SF18">
    <property type="entry name" value="RETROTRANSPOSON, UNCLASSIFIED-LIKE PROTEIN"/>
    <property type="match status" value="1"/>
</dbReference>
<name>A0AA38TJD8_9ASTR</name>
<dbReference type="InterPro" id="IPR025724">
    <property type="entry name" value="GAG-pre-integrase_dom"/>
</dbReference>
<dbReference type="InterPro" id="IPR054722">
    <property type="entry name" value="PolX-like_BBD"/>
</dbReference>
<dbReference type="AlphaFoldDB" id="A0AA38TJD8"/>
<evidence type="ECO:0000256" key="1">
    <source>
        <dbReference type="ARBA" id="ARBA00022670"/>
    </source>
</evidence>
<protein>
    <recommendedName>
        <fullName evidence="6">GAG-pre-integrase domain-containing protein</fullName>
    </recommendedName>
</protein>
<dbReference type="InterPro" id="IPR039537">
    <property type="entry name" value="Retrotran_Ty1/copia-like"/>
</dbReference>
<keyword evidence="5" id="KW-1185">Reference proteome</keyword>
<gene>
    <name evidence="4" type="ORF">OSB04_012707</name>
</gene>
<accession>A0AA38TJD8</accession>
<evidence type="ECO:0000313" key="5">
    <source>
        <dbReference type="Proteomes" id="UP001172457"/>
    </source>
</evidence>
<dbReference type="PANTHER" id="PTHR42648">
    <property type="entry name" value="TRANSPOSASE, PUTATIVE-RELATED"/>
    <property type="match status" value="1"/>
</dbReference>
<sequence>MSYEFEQSAITEFRLQITSMLVLSSANSLTSLMFFEYDFDVFRRSSLRWSGSVDCRTSSHVKKKRSRGVSRDKSHAYSFDHHAKARHMWYVDSGCSRHMTGYKELLHNFVERPGGTVSFGNKTTGVIKGYGILSNGKVSIKKVLCVEGLSHNLFSASQFCDGYNIVLFSIINCLIINSDGVEIFEGRKFYNLYVVDFPVIDSSKPICLFSKATKGESWLWHRRFSHQNFSDISKLANGGLVKGLPKLTFERNSLCPACQMGKMKRSSHKSKTESSYQSPLEMIRMDLCGPMRIQSINGKKYIQLWLMNIHGIHG</sequence>
<dbReference type="EMBL" id="JARYMX010000003">
    <property type="protein sequence ID" value="KAJ9558093.1"/>
    <property type="molecule type" value="Genomic_DNA"/>
</dbReference>
<dbReference type="GO" id="GO:0006508">
    <property type="term" value="P:proteolysis"/>
    <property type="evidence" value="ECO:0007669"/>
    <property type="project" value="UniProtKB-KW"/>
</dbReference>
<evidence type="ECO:0000313" key="4">
    <source>
        <dbReference type="EMBL" id="KAJ9558093.1"/>
    </source>
</evidence>
<reference evidence="4" key="1">
    <citation type="submission" date="2023-03" db="EMBL/GenBank/DDBJ databases">
        <title>Chromosome-scale reference genome and RAD-based genetic map of yellow starthistle (Centaurea solstitialis) reveal putative structural variation and QTLs associated with invader traits.</title>
        <authorList>
            <person name="Reatini B."/>
            <person name="Cang F.A."/>
            <person name="Jiang Q."/>
            <person name="Mckibben M.T.W."/>
            <person name="Barker M.S."/>
            <person name="Rieseberg L.H."/>
            <person name="Dlugosch K.M."/>
        </authorList>
    </citation>
    <scope>NUCLEOTIDE SEQUENCE</scope>
    <source>
        <strain evidence="4">CAN-66</strain>
        <tissue evidence="4">Leaf</tissue>
    </source>
</reference>
<feature type="domain" description="Retrovirus-related Pol polyprotein from transposon TNT 1-94-like beta-barrel" evidence="3">
    <location>
        <begin position="89"/>
        <end position="159"/>
    </location>
</feature>
<keyword evidence="1" id="KW-0378">Hydrolase</keyword>
<evidence type="ECO:0000259" key="3">
    <source>
        <dbReference type="Pfam" id="PF22936"/>
    </source>
</evidence>
<dbReference type="Proteomes" id="UP001172457">
    <property type="component" value="Chromosome 3"/>
</dbReference>
<keyword evidence="1" id="KW-0645">Protease</keyword>
<dbReference type="GO" id="GO:0008233">
    <property type="term" value="F:peptidase activity"/>
    <property type="evidence" value="ECO:0007669"/>
    <property type="project" value="UniProtKB-KW"/>
</dbReference>
<proteinExistence type="predicted"/>
<comment type="caution">
    <text evidence="4">The sequence shown here is derived from an EMBL/GenBank/DDBJ whole genome shotgun (WGS) entry which is preliminary data.</text>
</comment>
<evidence type="ECO:0000259" key="2">
    <source>
        <dbReference type="Pfam" id="PF13976"/>
    </source>
</evidence>
<organism evidence="4 5">
    <name type="scientific">Centaurea solstitialis</name>
    <name type="common">yellow star-thistle</name>
    <dbReference type="NCBI Taxonomy" id="347529"/>
    <lineage>
        <taxon>Eukaryota</taxon>
        <taxon>Viridiplantae</taxon>
        <taxon>Streptophyta</taxon>
        <taxon>Embryophyta</taxon>
        <taxon>Tracheophyta</taxon>
        <taxon>Spermatophyta</taxon>
        <taxon>Magnoliopsida</taxon>
        <taxon>eudicotyledons</taxon>
        <taxon>Gunneridae</taxon>
        <taxon>Pentapetalae</taxon>
        <taxon>asterids</taxon>
        <taxon>campanulids</taxon>
        <taxon>Asterales</taxon>
        <taxon>Asteraceae</taxon>
        <taxon>Carduoideae</taxon>
        <taxon>Cardueae</taxon>
        <taxon>Centaureinae</taxon>
        <taxon>Centaurea</taxon>
    </lineage>
</organism>
<feature type="domain" description="GAG-pre-integrase" evidence="2">
    <location>
        <begin position="191"/>
        <end position="263"/>
    </location>
</feature>
<evidence type="ECO:0008006" key="6">
    <source>
        <dbReference type="Google" id="ProtNLM"/>
    </source>
</evidence>
<dbReference type="Pfam" id="PF13976">
    <property type="entry name" value="gag_pre-integrs"/>
    <property type="match status" value="1"/>
</dbReference>